<dbReference type="Proteomes" id="UP000578077">
    <property type="component" value="Unassembled WGS sequence"/>
</dbReference>
<evidence type="ECO:0000313" key="2">
    <source>
        <dbReference type="Proteomes" id="UP000578077"/>
    </source>
</evidence>
<comment type="caution">
    <text evidence="1">The sequence shown here is derived from an EMBL/GenBank/DDBJ whole genome shotgun (WGS) entry which is preliminary data.</text>
</comment>
<name>A0A841ECK2_9ACTN</name>
<proteinExistence type="predicted"/>
<dbReference type="RefSeq" id="WP_184639773.1">
    <property type="nucleotide sequence ID" value="NZ_BAABKT010000017.1"/>
</dbReference>
<reference evidence="1 2" key="1">
    <citation type="submission" date="2020-08" db="EMBL/GenBank/DDBJ databases">
        <title>Sequencing the genomes of 1000 actinobacteria strains.</title>
        <authorList>
            <person name="Klenk H.-P."/>
        </authorList>
    </citation>
    <scope>NUCLEOTIDE SEQUENCE [LARGE SCALE GENOMIC DNA]</scope>
    <source>
        <strain evidence="1 2">DSM 44593</strain>
    </source>
</reference>
<dbReference type="EMBL" id="JACHLY010000002">
    <property type="protein sequence ID" value="MBB6000875.1"/>
    <property type="molecule type" value="Genomic_DNA"/>
</dbReference>
<gene>
    <name evidence="1" type="ORF">HNR25_004704</name>
</gene>
<protein>
    <submittedName>
        <fullName evidence="1">Uncharacterized protein</fullName>
    </submittedName>
</protein>
<keyword evidence="2" id="KW-1185">Reference proteome</keyword>
<sequence length="73" mass="8004">MHLLSCEDCGVLPESSLRNRPVDRGGPDRHHAAITGRLGEWSYEALGWVAAYVAEAAAQHGVRTPVLLTIRRL</sequence>
<accession>A0A841ECK2</accession>
<dbReference type="AlphaFoldDB" id="A0A841ECK2"/>
<evidence type="ECO:0000313" key="1">
    <source>
        <dbReference type="EMBL" id="MBB6000875.1"/>
    </source>
</evidence>
<organism evidence="1 2">
    <name type="scientific">Streptomonospora salina</name>
    <dbReference type="NCBI Taxonomy" id="104205"/>
    <lineage>
        <taxon>Bacteria</taxon>
        <taxon>Bacillati</taxon>
        <taxon>Actinomycetota</taxon>
        <taxon>Actinomycetes</taxon>
        <taxon>Streptosporangiales</taxon>
        <taxon>Nocardiopsidaceae</taxon>
        <taxon>Streptomonospora</taxon>
    </lineage>
</organism>